<comment type="caution">
    <text evidence="2">The sequence shown here is derived from an EMBL/GenBank/DDBJ whole genome shotgun (WGS) entry which is preliminary data.</text>
</comment>
<feature type="domain" description="ESPR" evidence="1">
    <location>
        <begin position="1"/>
        <end position="44"/>
    </location>
</feature>
<dbReference type="InterPro" id="IPR024973">
    <property type="entry name" value="ESPR"/>
</dbReference>
<evidence type="ECO:0000259" key="1">
    <source>
        <dbReference type="Pfam" id="PF13018"/>
    </source>
</evidence>
<protein>
    <recommendedName>
        <fullName evidence="1">ESPR domain-containing protein</fullName>
    </recommendedName>
</protein>
<evidence type="ECO:0000313" key="3">
    <source>
        <dbReference type="Proteomes" id="UP000190777"/>
    </source>
</evidence>
<accession>A0ABX3NIV9</accession>
<reference evidence="2 3" key="1">
    <citation type="submission" date="2017-03" db="EMBL/GenBank/DDBJ databases">
        <title>Draft genome sequence of Moraxella equi CCUG 4950T type strain.</title>
        <authorList>
            <person name="Salva-Serra F."/>
            <person name="Engstrom-Jakobsson H."/>
            <person name="Thorell K."/>
            <person name="Jaen-Luchoro D."/>
            <person name="Gonzales-Siles L."/>
            <person name="Karlsson R."/>
            <person name="Yazdan S."/>
            <person name="Boulund F."/>
            <person name="Johnning A."/>
            <person name="Engstrand L."/>
            <person name="Kristiansson E."/>
            <person name="Moore E."/>
        </authorList>
    </citation>
    <scope>NUCLEOTIDE SEQUENCE [LARGE SCALE GENOMIC DNA]</scope>
    <source>
        <strain evidence="2 3">CCUG 4950</strain>
    </source>
</reference>
<dbReference type="EMBL" id="MXAP01000043">
    <property type="protein sequence ID" value="OPH39248.1"/>
    <property type="molecule type" value="Genomic_DNA"/>
</dbReference>
<gene>
    <name evidence="2" type="ORF">B5J93_04310</name>
</gene>
<dbReference type="Pfam" id="PF13018">
    <property type="entry name" value="ESPR"/>
    <property type="match status" value="1"/>
</dbReference>
<dbReference type="Proteomes" id="UP000190777">
    <property type="component" value="Unassembled WGS sequence"/>
</dbReference>
<evidence type="ECO:0000313" key="2">
    <source>
        <dbReference type="EMBL" id="OPH39248.1"/>
    </source>
</evidence>
<proteinExistence type="predicted"/>
<sequence>MNNIYRVIWNKSTQTFQAACEFVKSQGKSSTGTVGSSEVPKLAGKIFLLVQSRQC</sequence>
<keyword evidence="3" id="KW-1185">Reference proteome</keyword>
<organism evidence="2 3">
    <name type="scientific">Moraxella equi</name>
    <dbReference type="NCBI Taxonomy" id="60442"/>
    <lineage>
        <taxon>Bacteria</taxon>
        <taxon>Pseudomonadati</taxon>
        <taxon>Pseudomonadota</taxon>
        <taxon>Gammaproteobacteria</taxon>
        <taxon>Moraxellales</taxon>
        <taxon>Moraxellaceae</taxon>
        <taxon>Moraxella</taxon>
    </lineage>
</organism>
<dbReference type="RefSeq" id="WP_079324913.1">
    <property type="nucleotide sequence ID" value="NZ_MXAP01000043.1"/>
</dbReference>
<name>A0ABX3NIV9_9GAMM</name>